<keyword evidence="2 5" id="KW-0812">Transmembrane</keyword>
<name>A0ABU1Y3N0_9FLAO</name>
<proteinExistence type="predicted"/>
<accession>A0ABU1Y3N0</accession>
<feature type="transmembrane region" description="Helical" evidence="5">
    <location>
        <begin position="120"/>
        <end position="140"/>
    </location>
</feature>
<dbReference type="RefSeq" id="WP_310278292.1">
    <property type="nucleotide sequence ID" value="NZ_JAVDWQ010000002.1"/>
</dbReference>
<dbReference type="EMBL" id="JAVDWQ010000002">
    <property type="protein sequence ID" value="MDR7208832.1"/>
    <property type="molecule type" value="Genomic_DNA"/>
</dbReference>
<dbReference type="Pfam" id="PF07291">
    <property type="entry name" value="MauE"/>
    <property type="match status" value="1"/>
</dbReference>
<dbReference type="InterPro" id="IPR009908">
    <property type="entry name" value="Methylamine_util_MauE"/>
</dbReference>
<reference evidence="7 8" key="1">
    <citation type="submission" date="2023-07" db="EMBL/GenBank/DDBJ databases">
        <title>Sorghum-associated microbial communities from plants grown in Nebraska, USA.</title>
        <authorList>
            <person name="Schachtman D."/>
        </authorList>
    </citation>
    <scope>NUCLEOTIDE SEQUENCE [LARGE SCALE GENOMIC DNA]</scope>
    <source>
        <strain evidence="7 8">4129</strain>
    </source>
</reference>
<keyword evidence="4 5" id="KW-0472">Membrane</keyword>
<evidence type="ECO:0000256" key="2">
    <source>
        <dbReference type="ARBA" id="ARBA00022692"/>
    </source>
</evidence>
<dbReference type="Proteomes" id="UP001269081">
    <property type="component" value="Unassembled WGS sequence"/>
</dbReference>
<protein>
    <submittedName>
        <fullName evidence="7">Membrane protein YphA (DoxX/SURF4 family)</fullName>
    </submittedName>
</protein>
<feature type="transmembrane region" description="Helical" evidence="5">
    <location>
        <begin position="46"/>
        <end position="69"/>
    </location>
</feature>
<evidence type="ECO:0000259" key="6">
    <source>
        <dbReference type="Pfam" id="PF07291"/>
    </source>
</evidence>
<organism evidence="7 8">
    <name type="scientific">Flavobacterium piscis</name>
    <dbReference type="NCBI Taxonomy" id="1114874"/>
    <lineage>
        <taxon>Bacteria</taxon>
        <taxon>Pseudomonadati</taxon>
        <taxon>Bacteroidota</taxon>
        <taxon>Flavobacteriia</taxon>
        <taxon>Flavobacteriales</taxon>
        <taxon>Flavobacteriaceae</taxon>
        <taxon>Flavobacterium</taxon>
    </lineage>
</organism>
<evidence type="ECO:0000256" key="5">
    <source>
        <dbReference type="SAM" id="Phobius"/>
    </source>
</evidence>
<evidence type="ECO:0000256" key="1">
    <source>
        <dbReference type="ARBA" id="ARBA00004141"/>
    </source>
</evidence>
<evidence type="ECO:0000256" key="4">
    <source>
        <dbReference type="ARBA" id="ARBA00023136"/>
    </source>
</evidence>
<feature type="domain" description="Methylamine utilisation protein MauE" evidence="6">
    <location>
        <begin position="9"/>
        <end position="135"/>
    </location>
</feature>
<sequence length="512" mass="58803">MKIPKSIRNIIIEIICLLCILLFVYASVSKIVDFENFSVQLGQSPMLSAFAGWVAILVPLSELIIAIMLAIPRTRFVGLVLAFSLMAMFTAYIYIILNYGSYVPCSCGGVLEKLSWQEHLLFNLFFVLLLFLAIILDLTSKEDKFFKRPLQAAFRILILFVFNIITMALLYVWSEDIIHHRNNFVRRYSAFSEPESKKLDLKSSSFYFAGADGSTIYLGNTLAPRMLLAINTSFNKVDRILIELDHMDLPFRAVHIRVAPPFFYLTDGTVPCVFRGNLKDWKAKLIDKQEVPFTHAEPIDSLHMVIRAIHPTQMQNSLALLDFNSSANPIWKPGLIISQHDGIFDSDGLLFRNGYTSDFHYIYFYRNEFFRLDSSLIMRGRAHTIDTVYQANLKVAYLKDRHERKLSAPPLIVNRTAAAYDNLLFVNSQLIGRYEDAQMWRQASIIDVYNINNNSYDSSFYIYHVENKPMRSFMVQGKTLYALSGNWISKVPLNKDLTNKYKSKSVNLPKSN</sequence>
<keyword evidence="8" id="KW-1185">Reference proteome</keyword>
<evidence type="ECO:0000256" key="3">
    <source>
        <dbReference type="ARBA" id="ARBA00022989"/>
    </source>
</evidence>
<gene>
    <name evidence="7" type="ORF">J2W48_000762</name>
</gene>
<feature type="transmembrane region" description="Helical" evidence="5">
    <location>
        <begin position="76"/>
        <end position="100"/>
    </location>
</feature>
<evidence type="ECO:0000313" key="7">
    <source>
        <dbReference type="EMBL" id="MDR7208832.1"/>
    </source>
</evidence>
<comment type="subcellular location">
    <subcellularLocation>
        <location evidence="1">Membrane</location>
        <topology evidence="1">Multi-pass membrane protein</topology>
    </subcellularLocation>
</comment>
<feature type="transmembrane region" description="Helical" evidence="5">
    <location>
        <begin position="152"/>
        <end position="173"/>
    </location>
</feature>
<evidence type="ECO:0000313" key="8">
    <source>
        <dbReference type="Proteomes" id="UP001269081"/>
    </source>
</evidence>
<comment type="caution">
    <text evidence="7">The sequence shown here is derived from an EMBL/GenBank/DDBJ whole genome shotgun (WGS) entry which is preliminary data.</text>
</comment>
<keyword evidence="3 5" id="KW-1133">Transmembrane helix</keyword>
<feature type="transmembrane region" description="Helical" evidence="5">
    <location>
        <begin position="7"/>
        <end position="26"/>
    </location>
</feature>